<dbReference type="AlphaFoldDB" id="A0A9D4IT72"/>
<reference evidence="2" key="1">
    <citation type="journal article" date="2019" name="bioRxiv">
        <title>The Genome of the Zebra Mussel, Dreissena polymorpha: A Resource for Invasive Species Research.</title>
        <authorList>
            <person name="McCartney M.A."/>
            <person name="Auch B."/>
            <person name="Kono T."/>
            <person name="Mallez S."/>
            <person name="Zhang Y."/>
            <person name="Obille A."/>
            <person name="Becker A."/>
            <person name="Abrahante J.E."/>
            <person name="Garbe J."/>
            <person name="Badalamenti J.P."/>
            <person name="Herman A."/>
            <person name="Mangelson H."/>
            <person name="Liachko I."/>
            <person name="Sullivan S."/>
            <person name="Sone E.D."/>
            <person name="Koren S."/>
            <person name="Silverstein K.A.T."/>
            <person name="Beckman K.B."/>
            <person name="Gohl D.M."/>
        </authorList>
    </citation>
    <scope>NUCLEOTIDE SEQUENCE</scope>
    <source>
        <strain evidence="2">Duluth1</strain>
        <tissue evidence="2">Whole animal</tissue>
    </source>
</reference>
<evidence type="ECO:0000313" key="2">
    <source>
        <dbReference type="EMBL" id="KAH3785765.1"/>
    </source>
</evidence>
<accession>A0A9D4IT72</accession>
<gene>
    <name evidence="2" type="ORF">DPMN_163859</name>
</gene>
<evidence type="ECO:0000313" key="3">
    <source>
        <dbReference type="Proteomes" id="UP000828390"/>
    </source>
</evidence>
<feature type="region of interest" description="Disordered" evidence="1">
    <location>
        <begin position="25"/>
        <end position="57"/>
    </location>
</feature>
<reference evidence="2" key="2">
    <citation type="submission" date="2020-11" db="EMBL/GenBank/DDBJ databases">
        <authorList>
            <person name="McCartney M.A."/>
            <person name="Auch B."/>
            <person name="Kono T."/>
            <person name="Mallez S."/>
            <person name="Becker A."/>
            <person name="Gohl D.M."/>
            <person name="Silverstein K.A.T."/>
            <person name="Koren S."/>
            <person name="Bechman K.B."/>
            <person name="Herman A."/>
            <person name="Abrahante J.E."/>
            <person name="Garbe J."/>
        </authorList>
    </citation>
    <scope>NUCLEOTIDE SEQUENCE</scope>
    <source>
        <strain evidence="2">Duluth1</strain>
        <tissue evidence="2">Whole animal</tissue>
    </source>
</reference>
<dbReference type="Proteomes" id="UP000828390">
    <property type="component" value="Unassembled WGS sequence"/>
</dbReference>
<evidence type="ECO:0000256" key="1">
    <source>
        <dbReference type="SAM" id="MobiDB-lite"/>
    </source>
</evidence>
<proteinExistence type="predicted"/>
<sequence>MFIHIYLYFTSNHRDRGCPPCDRFPDSDRGVQPLSTRSVMMETPSDRGDFPRSRTIVHGGSVVDGRNRASRSVITSIAVESANGRLLTNLNPTFLNLMKLC</sequence>
<keyword evidence="3" id="KW-1185">Reference proteome</keyword>
<comment type="caution">
    <text evidence="2">The sequence shown here is derived from an EMBL/GenBank/DDBJ whole genome shotgun (WGS) entry which is preliminary data.</text>
</comment>
<name>A0A9D4IT72_DREPO</name>
<organism evidence="2 3">
    <name type="scientific">Dreissena polymorpha</name>
    <name type="common">Zebra mussel</name>
    <name type="synonym">Mytilus polymorpha</name>
    <dbReference type="NCBI Taxonomy" id="45954"/>
    <lineage>
        <taxon>Eukaryota</taxon>
        <taxon>Metazoa</taxon>
        <taxon>Spiralia</taxon>
        <taxon>Lophotrochozoa</taxon>
        <taxon>Mollusca</taxon>
        <taxon>Bivalvia</taxon>
        <taxon>Autobranchia</taxon>
        <taxon>Heteroconchia</taxon>
        <taxon>Euheterodonta</taxon>
        <taxon>Imparidentia</taxon>
        <taxon>Neoheterodontei</taxon>
        <taxon>Myida</taxon>
        <taxon>Dreissenoidea</taxon>
        <taxon>Dreissenidae</taxon>
        <taxon>Dreissena</taxon>
    </lineage>
</organism>
<protein>
    <submittedName>
        <fullName evidence="2">Uncharacterized protein</fullName>
    </submittedName>
</protein>
<dbReference type="EMBL" id="JAIWYP010000008">
    <property type="protein sequence ID" value="KAH3785765.1"/>
    <property type="molecule type" value="Genomic_DNA"/>
</dbReference>